<sequence length="77" mass="9055">MVERFWGGNEYWKRGDGEKQWPRDKITDVQLNYLLDELRYGASQYDDETDIFATAIHKVYESRSLIPADVKASLELL</sequence>
<name>R7STT1_DICSQ</name>
<dbReference type="OrthoDB" id="415532at2759"/>
<dbReference type="Proteomes" id="UP000053319">
    <property type="component" value="Unassembled WGS sequence"/>
</dbReference>
<organism evidence="1 2">
    <name type="scientific">Dichomitus squalens (strain LYAD-421)</name>
    <name type="common">Western red white-rot fungus</name>
    <dbReference type="NCBI Taxonomy" id="732165"/>
    <lineage>
        <taxon>Eukaryota</taxon>
        <taxon>Fungi</taxon>
        <taxon>Dikarya</taxon>
        <taxon>Basidiomycota</taxon>
        <taxon>Agaricomycotina</taxon>
        <taxon>Agaricomycetes</taxon>
        <taxon>Polyporales</taxon>
        <taxon>Polyporaceae</taxon>
        <taxon>Dichomitus</taxon>
    </lineage>
</organism>
<dbReference type="GeneID" id="18839409"/>
<dbReference type="HOGENOM" id="CLU_2638034_0_0_1"/>
<proteinExistence type="predicted"/>
<accession>R7STT1</accession>
<dbReference type="RefSeq" id="XP_007367567.1">
    <property type="nucleotide sequence ID" value="XM_007367505.1"/>
</dbReference>
<evidence type="ECO:0000313" key="2">
    <source>
        <dbReference type="Proteomes" id="UP000053319"/>
    </source>
</evidence>
<dbReference type="AlphaFoldDB" id="R7STT1"/>
<protein>
    <submittedName>
        <fullName evidence="1">Uncharacterized protein</fullName>
    </submittedName>
</protein>
<reference evidence="1 2" key="1">
    <citation type="journal article" date="2012" name="Science">
        <title>The Paleozoic origin of enzymatic lignin decomposition reconstructed from 31 fungal genomes.</title>
        <authorList>
            <person name="Floudas D."/>
            <person name="Binder M."/>
            <person name="Riley R."/>
            <person name="Barry K."/>
            <person name="Blanchette R.A."/>
            <person name="Henrissat B."/>
            <person name="Martinez A.T."/>
            <person name="Otillar R."/>
            <person name="Spatafora J.W."/>
            <person name="Yadav J.S."/>
            <person name="Aerts A."/>
            <person name="Benoit I."/>
            <person name="Boyd A."/>
            <person name="Carlson A."/>
            <person name="Copeland A."/>
            <person name="Coutinho P.M."/>
            <person name="de Vries R.P."/>
            <person name="Ferreira P."/>
            <person name="Findley K."/>
            <person name="Foster B."/>
            <person name="Gaskell J."/>
            <person name="Glotzer D."/>
            <person name="Gorecki P."/>
            <person name="Heitman J."/>
            <person name="Hesse C."/>
            <person name="Hori C."/>
            <person name="Igarashi K."/>
            <person name="Jurgens J.A."/>
            <person name="Kallen N."/>
            <person name="Kersten P."/>
            <person name="Kohler A."/>
            <person name="Kuees U."/>
            <person name="Kumar T.K.A."/>
            <person name="Kuo A."/>
            <person name="LaButti K."/>
            <person name="Larrondo L.F."/>
            <person name="Lindquist E."/>
            <person name="Ling A."/>
            <person name="Lombard V."/>
            <person name="Lucas S."/>
            <person name="Lundell T."/>
            <person name="Martin R."/>
            <person name="McLaughlin D.J."/>
            <person name="Morgenstern I."/>
            <person name="Morin E."/>
            <person name="Murat C."/>
            <person name="Nagy L.G."/>
            <person name="Nolan M."/>
            <person name="Ohm R.A."/>
            <person name="Patyshakuliyeva A."/>
            <person name="Rokas A."/>
            <person name="Ruiz-Duenas F.J."/>
            <person name="Sabat G."/>
            <person name="Salamov A."/>
            <person name="Samejima M."/>
            <person name="Schmutz J."/>
            <person name="Slot J.C."/>
            <person name="St John F."/>
            <person name="Stenlid J."/>
            <person name="Sun H."/>
            <person name="Sun S."/>
            <person name="Syed K."/>
            <person name="Tsang A."/>
            <person name="Wiebenga A."/>
            <person name="Young D."/>
            <person name="Pisabarro A."/>
            <person name="Eastwood D.C."/>
            <person name="Martin F."/>
            <person name="Cullen D."/>
            <person name="Grigoriev I.V."/>
            <person name="Hibbett D.S."/>
        </authorList>
    </citation>
    <scope>NUCLEOTIDE SEQUENCE [LARGE SCALE GENOMIC DNA]</scope>
    <source>
        <strain evidence="1 2">LYAD-421 SS1</strain>
    </source>
</reference>
<evidence type="ECO:0000313" key="1">
    <source>
        <dbReference type="EMBL" id="EJF59629.1"/>
    </source>
</evidence>
<dbReference type="EMBL" id="JH719422">
    <property type="protein sequence ID" value="EJF59629.1"/>
    <property type="molecule type" value="Genomic_DNA"/>
</dbReference>
<dbReference type="KEGG" id="dsq:DICSQDRAFT_171808"/>
<gene>
    <name evidence="1" type="ORF">DICSQDRAFT_171808</name>
</gene>